<comment type="caution">
    <text evidence="2">The sequence shown here is derived from an EMBL/GenBank/DDBJ whole genome shotgun (WGS) entry which is preliminary data.</text>
</comment>
<keyword evidence="1" id="KW-0472">Membrane</keyword>
<evidence type="ECO:0000256" key="1">
    <source>
        <dbReference type="SAM" id="Phobius"/>
    </source>
</evidence>
<dbReference type="AlphaFoldDB" id="A0AAD2J2C9"/>
<reference evidence="2 3" key="1">
    <citation type="submission" date="2015-09" db="EMBL/GenBank/DDBJ databases">
        <authorList>
            <consortium name="Pathogen Informatics"/>
        </authorList>
    </citation>
    <scope>NUCLEOTIDE SEQUENCE [LARGE SCALE GENOMIC DNA]</scope>
    <source>
        <strain evidence="2 3">2789STDY5608625</strain>
    </source>
</reference>
<evidence type="ECO:0000313" key="2">
    <source>
        <dbReference type="EMBL" id="CUJ43732.1"/>
    </source>
</evidence>
<feature type="transmembrane region" description="Helical" evidence="1">
    <location>
        <begin position="37"/>
        <end position="60"/>
    </location>
</feature>
<protein>
    <submittedName>
        <fullName evidence="2">Uncharacterized protein</fullName>
    </submittedName>
</protein>
<evidence type="ECO:0000313" key="3">
    <source>
        <dbReference type="Proteomes" id="UP000044098"/>
    </source>
</evidence>
<keyword evidence="1" id="KW-1133">Transmembrane helix</keyword>
<proteinExistence type="predicted"/>
<gene>
    <name evidence="2" type="ORF">ERS370000_03994</name>
</gene>
<accession>A0AAD2J2C9</accession>
<feature type="transmembrane region" description="Helical" evidence="1">
    <location>
        <begin position="224"/>
        <end position="257"/>
    </location>
</feature>
<organism evidence="2 3">
    <name type="scientific">Achromobacter aegrifaciens</name>
    <dbReference type="NCBI Taxonomy" id="1287736"/>
    <lineage>
        <taxon>Bacteria</taxon>
        <taxon>Pseudomonadati</taxon>
        <taxon>Pseudomonadota</taxon>
        <taxon>Betaproteobacteria</taxon>
        <taxon>Burkholderiales</taxon>
        <taxon>Alcaligenaceae</taxon>
        <taxon>Achromobacter</taxon>
    </lineage>
</organism>
<keyword evidence="1" id="KW-0812">Transmembrane</keyword>
<dbReference type="EMBL" id="CYTK01000006">
    <property type="protein sequence ID" value="CUJ43732.1"/>
    <property type="molecule type" value="Genomic_DNA"/>
</dbReference>
<feature type="transmembrane region" description="Helical" evidence="1">
    <location>
        <begin position="72"/>
        <end position="91"/>
    </location>
</feature>
<dbReference type="Proteomes" id="UP000044098">
    <property type="component" value="Unassembled WGS sequence"/>
</dbReference>
<name>A0AAD2J2C9_ACHAE</name>
<sequence length="344" mass="37591">MSPGGDDHRMSQTLQIEDAPLTEDDILLLRRCSRGRLLMAVFGVFVVLLLALSVLTFVVLGLSEWRALDVGVGAVLLAGIAVMGALAVFFGRKLLRMPPGWRSLDRALKGRLAKQIVSGRLTSFGPASSTPGVCYGFGEQRVDAALPFWNEIASDTRSGHGPATAVGLTHLPVRLHLLTLQPDSPPVLLRVEYPMSAESLVAVEEISDADRAAVRREELDARKFMLIFALVPLVGGLFLPPLLFVAAIFAILGMLFGMRSRKLRRGLYKHGVRGVVEEAVVYRLRSPNSSIVSLVHNYRIGGVMYRVEYLGDVVEPGRRVEFEFLDGGLKGQTALFFRVDGEPA</sequence>